<reference evidence="2 3" key="1">
    <citation type="submission" date="2024-04" db="EMBL/GenBank/DDBJ databases">
        <authorList>
            <person name="Fracassetti M."/>
        </authorList>
    </citation>
    <scope>NUCLEOTIDE SEQUENCE [LARGE SCALE GENOMIC DNA]</scope>
</reference>
<feature type="region of interest" description="Disordered" evidence="1">
    <location>
        <begin position="1"/>
        <end position="47"/>
    </location>
</feature>
<dbReference type="EMBL" id="OZ034818">
    <property type="protein sequence ID" value="CAL1388411.1"/>
    <property type="molecule type" value="Genomic_DNA"/>
</dbReference>
<evidence type="ECO:0000256" key="1">
    <source>
        <dbReference type="SAM" id="MobiDB-lite"/>
    </source>
</evidence>
<proteinExistence type="predicted"/>
<feature type="compositionally biased region" description="Basic and acidic residues" evidence="1">
    <location>
        <begin position="13"/>
        <end position="37"/>
    </location>
</feature>
<evidence type="ECO:0000313" key="2">
    <source>
        <dbReference type="EMBL" id="CAL1388411.1"/>
    </source>
</evidence>
<evidence type="ECO:0000313" key="3">
    <source>
        <dbReference type="Proteomes" id="UP001497516"/>
    </source>
</evidence>
<gene>
    <name evidence="2" type="ORF">LTRI10_LOCUS29341</name>
</gene>
<name>A0AAV2ER11_9ROSI</name>
<accession>A0AAV2ER11</accession>
<dbReference type="Proteomes" id="UP001497516">
    <property type="component" value="Chromosome 5"/>
</dbReference>
<feature type="compositionally biased region" description="Basic and acidic residues" evidence="1">
    <location>
        <begin position="90"/>
        <end position="100"/>
    </location>
</feature>
<sequence length="149" mass="16906">MSSSRLSDLSWGEMREQARRIGHRWSSEELPLLKEEATTDEALPPQLAEHDAKAVGEMARKARIEVRRSPCRPSVDPLPKKKKTRGESSTPEKNKKKEGGGKLFHTALELRRATKMRLPTSEKENGGRHLSCWWSPIATLFQPWAKAHS</sequence>
<dbReference type="AlphaFoldDB" id="A0AAV2ER11"/>
<feature type="region of interest" description="Disordered" evidence="1">
    <location>
        <begin position="63"/>
        <end position="104"/>
    </location>
</feature>
<organism evidence="2 3">
    <name type="scientific">Linum trigynum</name>
    <dbReference type="NCBI Taxonomy" id="586398"/>
    <lineage>
        <taxon>Eukaryota</taxon>
        <taxon>Viridiplantae</taxon>
        <taxon>Streptophyta</taxon>
        <taxon>Embryophyta</taxon>
        <taxon>Tracheophyta</taxon>
        <taxon>Spermatophyta</taxon>
        <taxon>Magnoliopsida</taxon>
        <taxon>eudicotyledons</taxon>
        <taxon>Gunneridae</taxon>
        <taxon>Pentapetalae</taxon>
        <taxon>rosids</taxon>
        <taxon>fabids</taxon>
        <taxon>Malpighiales</taxon>
        <taxon>Linaceae</taxon>
        <taxon>Linum</taxon>
    </lineage>
</organism>
<protein>
    <submittedName>
        <fullName evidence="2">Uncharacterized protein</fullName>
    </submittedName>
</protein>
<keyword evidence="3" id="KW-1185">Reference proteome</keyword>